<reference evidence="1" key="1">
    <citation type="submission" date="2015-11" db="EMBL/GenBank/DDBJ databases">
        <title>De novo transcriptome assembly of four potential Pierce s Disease insect vectors from Arizona vineyards.</title>
        <authorList>
            <person name="Tassone E.E."/>
        </authorList>
    </citation>
    <scope>NUCLEOTIDE SEQUENCE</scope>
</reference>
<feature type="non-terminal residue" evidence="1">
    <location>
        <position position="143"/>
    </location>
</feature>
<feature type="non-terminal residue" evidence="1">
    <location>
        <position position="1"/>
    </location>
</feature>
<gene>
    <name evidence="1" type="ORF">g.56473</name>
</gene>
<name>A0A1B6I2U0_9HEMI</name>
<accession>A0A1B6I2U0</accession>
<dbReference type="EMBL" id="GECU01026464">
    <property type="protein sequence ID" value="JAS81242.1"/>
    <property type="molecule type" value="Transcribed_RNA"/>
</dbReference>
<protein>
    <submittedName>
        <fullName evidence="1">Uncharacterized protein</fullName>
    </submittedName>
</protein>
<organism evidence="1">
    <name type="scientific">Homalodisca liturata</name>
    <dbReference type="NCBI Taxonomy" id="320908"/>
    <lineage>
        <taxon>Eukaryota</taxon>
        <taxon>Metazoa</taxon>
        <taxon>Ecdysozoa</taxon>
        <taxon>Arthropoda</taxon>
        <taxon>Hexapoda</taxon>
        <taxon>Insecta</taxon>
        <taxon>Pterygota</taxon>
        <taxon>Neoptera</taxon>
        <taxon>Paraneoptera</taxon>
        <taxon>Hemiptera</taxon>
        <taxon>Auchenorrhyncha</taxon>
        <taxon>Membracoidea</taxon>
        <taxon>Cicadellidae</taxon>
        <taxon>Cicadellinae</taxon>
        <taxon>Proconiini</taxon>
        <taxon>Homalodisca</taxon>
    </lineage>
</organism>
<sequence>KQSKQEVLIDFTGTDNLACRYGIDHNTDYSSEHKLEINFTESDSAYIHKEDDVTIVEKLYHKEERKLSEYIKSNNDCNRELEVEYYSENCKQLGGLDSGIEAVNFDVLYNVKSKEDVYKKYLEDYENTVEEKHIDHENNANKA</sequence>
<evidence type="ECO:0000313" key="1">
    <source>
        <dbReference type="EMBL" id="JAS81242.1"/>
    </source>
</evidence>
<dbReference type="AlphaFoldDB" id="A0A1B6I2U0"/>
<proteinExistence type="predicted"/>